<protein>
    <submittedName>
        <fullName evidence="2">Uncharacterized protein</fullName>
    </submittedName>
</protein>
<evidence type="ECO:0000313" key="2">
    <source>
        <dbReference type="EMBL" id="CAD9515210.1"/>
    </source>
</evidence>
<organism evidence="2">
    <name type="scientific">Zooxanthella nutricula</name>
    <dbReference type="NCBI Taxonomy" id="1333877"/>
    <lineage>
        <taxon>Eukaryota</taxon>
        <taxon>Sar</taxon>
        <taxon>Alveolata</taxon>
        <taxon>Dinophyceae</taxon>
        <taxon>Peridiniales</taxon>
        <taxon>Peridiniales incertae sedis</taxon>
        <taxon>Zooxanthella</taxon>
    </lineage>
</organism>
<sequence length="548" mass="64665">MVGDDEDTDKGELKYQESKMFNSEWFLCNAYDNTKARRITFEIYGLDTQDTFTKVWDYAAFDGLFRFNAELMNPNRKEGRFHYIIERLSVVTVFKDRELKLMPEPTEETPMLPIYETTRKIPTGRMDLKERQRLREQMDMLDIRRAENIAKRRQATKQKVLAHIMRLKEEDKKRKEEQEQKIEEEKKLRTKQKEEAERKEREEEARLEAMRKARRKAVEVKEERTEEQDEEEYRQLRARWRVKDAERAKNLADQAAKIAAEQKERRAAAEKHQQHLADVQARREVAWAARDERVRRKQNTKLKQILEVKHERERQAKLRLERNKEYLQLLHTERQPIFAAQLVRTEERKAAQQAEAQAFLNYKEKRAIPKKVNKKGAKSGKSRSSDKDEKGAKPKGKAKPKATKSDKGESETDGAGTDTKSASRSPRGPGKVDTEKALDAVEAKMRKEMEEAKKREMKQKKRDKKIQEKEQERLDKENARMAEVREAYRQNVTVKEETAAEKRLILAQKAKEAETAAERTKLDRARLDRVREQNIARKEMQRLAALCA</sequence>
<gene>
    <name evidence="2" type="ORF">BRAN1462_LOCUS7929</name>
</gene>
<feature type="compositionally biased region" description="Basic and acidic residues" evidence="1">
    <location>
        <begin position="383"/>
        <end position="392"/>
    </location>
</feature>
<accession>A0A7S2IDU3</accession>
<feature type="compositionally biased region" description="Basic and acidic residues" evidence="1">
    <location>
        <begin position="465"/>
        <end position="477"/>
    </location>
</feature>
<name>A0A7S2IDU3_9DINO</name>
<feature type="region of interest" description="Disordered" evidence="1">
    <location>
        <begin position="260"/>
        <end position="279"/>
    </location>
</feature>
<feature type="region of interest" description="Disordered" evidence="1">
    <location>
        <begin position="359"/>
        <end position="477"/>
    </location>
</feature>
<dbReference type="AlphaFoldDB" id="A0A7S2IDU3"/>
<proteinExistence type="predicted"/>
<evidence type="ECO:0000256" key="1">
    <source>
        <dbReference type="SAM" id="MobiDB-lite"/>
    </source>
</evidence>
<dbReference type="EMBL" id="HBGW01012428">
    <property type="protein sequence ID" value="CAD9515210.1"/>
    <property type="molecule type" value="Transcribed_RNA"/>
</dbReference>
<feature type="compositionally biased region" description="Basic residues" evidence="1">
    <location>
        <begin position="368"/>
        <end position="381"/>
    </location>
</feature>
<reference evidence="2" key="1">
    <citation type="submission" date="2021-01" db="EMBL/GenBank/DDBJ databases">
        <authorList>
            <person name="Corre E."/>
            <person name="Pelletier E."/>
            <person name="Niang G."/>
            <person name="Scheremetjew M."/>
            <person name="Finn R."/>
            <person name="Kale V."/>
            <person name="Holt S."/>
            <person name="Cochrane G."/>
            <person name="Meng A."/>
            <person name="Brown T."/>
            <person name="Cohen L."/>
        </authorList>
    </citation>
    <scope>NUCLEOTIDE SEQUENCE</scope>
    <source>
        <strain evidence="2">RCC3387</strain>
    </source>
</reference>
<feature type="region of interest" description="Disordered" evidence="1">
    <location>
        <begin position="170"/>
        <end position="204"/>
    </location>
</feature>
<feature type="compositionally biased region" description="Basic residues" evidence="1">
    <location>
        <begin position="393"/>
        <end position="402"/>
    </location>
</feature>
<feature type="compositionally biased region" description="Basic residues" evidence="1">
    <location>
        <begin position="455"/>
        <end position="464"/>
    </location>
</feature>
<feature type="compositionally biased region" description="Basic and acidic residues" evidence="1">
    <location>
        <begin position="430"/>
        <end position="454"/>
    </location>
</feature>